<keyword evidence="4 8" id="KW-0812">Transmembrane</keyword>
<dbReference type="InterPro" id="IPR032805">
    <property type="entry name" value="Wax_synthase_dom"/>
</dbReference>
<evidence type="ECO:0000313" key="11">
    <source>
        <dbReference type="Proteomes" id="UP000248817"/>
    </source>
</evidence>
<evidence type="ECO:0000256" key="8">
    <source>
        <dbReference type="SAM" id="Phobius"/>
    </source>
</evidence>
<keyword evidence="6 8" id="KW-0472">Membrane</keyword>
<dbReference type="PANTHER" id="PTHR31595:SF27">
    <property type="entry name" value="WAX SYNTHASE DOMAIN-CONTAINING PROTEIN-RELATED"/>
    <property type="match status" value="1"/>
</dbReference>
<gene>
    <name evidence="10" type="ORF">BP00DRAFT_223347</name>
</gene>
<evidence type="ECO:0000256" key="1">
    <source>
        <dbReference type="ARBA" id="ARBA00004141"/>
    </source>
</evidence>
<dbReference type="AlphaFoldDB" id="A0A2V5I6J9"/>
<name>A0A2V5I6J9_9EURO</name>
<dbReference type="PANTHER" id="PTHR31595">
    <property type="entry name" value="LONG-CHAIN-ALCOHOL O-FATTY-ACYLTRANSFERASE 3-RELATED"/>
    <property type="match status" value="1"/>
</dbReference>
<dbReference type="GO" id="GO:0008374">
    <property type="term" value="F:O-acyltransferase activity"/>
    <property type="evidence" value="ECO:0007669"/>
    <property type="project" value="InterPro"/>
</dbReference>
<feature type="transmembrane region" description="Helical" evidence="8">
    <location>
        <begin position="32"/>
        <end position="54"/>
    </location>
</feature>
<evidence type="ECO:0000256" key="3">
    <source>
        <dbReference type="ARBA" id="ARBA00022679"/>
    </source>
</evidence>
<dbReference type="EMBL" id="KZ825525">
    <property type="protein sequence ID" value="PYI29834.1"/>
    <property type="molecule type" value="Genomic_DNA"/>
</dbReference>
<keyword evidence="5 8" id="KW-1133">Transmembrane helix</keyword>
<feature type="domain" description="Wax synthase" evidence="9">
    <location>
        <begin position="218"/>
        <end position="306"/>
    </location>
</feature>
<feature type="transmembrane region" description="Helical" evidence="8">
    <location>
        <begin position="7"/>
        <end position="26"/>
    </location>
</feature>
<feature type="transmembrane region" description="Helical" evidence="8">
    <location>
        <begin position="139"/>
        <end position="157"/>
    </location>
</feature>
<keyword evidence="11" id="KW-1185">Reference proteome</keyword>
<dbReference type="GO" id="GO:0016020">
    <property type="term" value="C:membrane"/>
    <property type="evidence" value="ECO:0007669"/>
    <property type="project" value="UniProtKB-SubCell"/>
</dbReference>
<sequence>MAISPDLCCAVVMALQNLIMITLLTRTPKGSFMRWICFPSMVYLAYLEGVLNNLSAATFMFKMRTGGHSFTFLIQLINLLYITDVDLTTLPNRSKAAFQLLLTIRGIGTPWQPKNIPPFPAVMQTNPPPGRTQYVVRQLAIIIWQGLFLRLLAHPRLHPDQSFYNRGQEFSYRLDQWPGRLACTYIVGLIPSYLFLDMMYRGAAILFVGSGDHSVSQWPPLFGSLADSYTCRGFWGKFWHQYLRWPFSSFSNCVTTRILKLSRPSLVERYLNVFIVFSLSMIMHMIGDIVAGVEGGAHFGTVLFFLSHIVAIMFEDAVQYVWRTTVTQRSRRPRGPTHTGPEDNQKQKNGGVNADADTVVPAAITRDAAAVPPLWQRCVGFVWVVLWIAVSWSWWYYPIIRTMIKHGDLSATSSGKDVVPGWELPMMVGLVAGGAVLLRVVFKAEP</sequence>
<evidence type="ECO:0000256" key="5">
    <source>
        <dbReference type="ARBA" id="ARBA00022989"/>
    </source>
</evidence>
<evidence type="ECO:0000256" key="6">
    <source>
        <dbReference type="ARBA" id="ARBA00023136"/>
    </source>
</evidence>
<evidence type="ECO:0000313" key="10">
    <source>
        <dbReference type="EMBL" id="PYI29834.1"/>
    </source>
</evidence>
<dbReference type="Pfam" id="PF13813">
    <property type="entry name" value="MBOAT_2"/>
    <property type="match status" value="1"/>
</dbReference>
<keyword evidence="3" id="KW-0808">Transferase</keyword>
<feature type="region of interest" description="Disordered" evidence="7">
    <location>
        <begin position="329"/>
        <end position="353"/>
    </location>
</feature>
<comment type="subcellular location">
    <subcellularLocation>
        <location evidence="1">Membrane</location>
        <topology evidence="1">Multi-pass membrane protein</topology>
    </subcellularLocation>
</comment>
<feature type="transmembrane region" description="Helical" evidence="8">
    <location>
        <begin position="299"/>
        <end position="322"/>
    </location>
</feature>
<dbReference type="GO" id="GO:0006629">
    <property type="term" value="P:lipid metabolic process"/>
    <property type="evidence" value="ECO:0007669"/>
    <property type="project" value="InterPro"/>
</dbReference>
<protein>
    <recommendedName>
        <fullName evidence="9">Wax synthase domain-containing protein</fullName>
    </recommendedName>
</protein>
<evidence type="ECO:0000256" key="7">
    <source>
        <dbReference type="SAM" id="MobiDB-lite"/>
    </source>
</evidence>
<proteinExistence type="inferred from homology"/>
<feature type="transmembrane region" description="Helical" evidence="8">
    <location>
        <begin position="424"/>
        <end position="442"/>
    </location>
</feature>
<organism evidence="10 11">
    <name type="scientific">Aspergillus indologenus CBS 114.80</name>
    <dbReference type="NCBI Taxonomy" id="1450541"/>
    <lineage>
        <taxon>Eukaryota</taxon>
        <taxon>Fungi</taxon>
        <taxon>Dikarya</taxon>
        <taxon>Ascomycota</taxon>
        <taxon>Pezizomycotina</taxon>
        <taxon>Eurotiomycetes</taxon>
        <taxon>Eurotiomycetidae</taxon>
        <taxon>Eurotiales</taxon>
        <taxon>Aspergillaceae</taxon>
        <taxon>Aspergillus</taxon>
        <taxon>Aspergillus subgen. Circumdati</taxon>
    </lineage>
</organism>
<dbReference type="Proteomes" id="UP000248817">
    <property type="component" value="Unassembled WGS sequence"/>
</dbReference>
<dbReference type="InterPro" id="IPR044851">
    <property type="entry name" value="Wax_synthase"/>
</dbReference>
<accession>A0A2V5I6J9</accession>
<feature type="transmembrane region" description="Helical" evidence="8">
    <location>
        <begin position="177"/>
        <end position="196"/>
    </location>
</feature>
<evidence type="ECO:0000256" key="2">
    <source>
        <dbReference type="ARBA" id="ARBA00007282"/>
    </source>
</evidence>
<feature type="transmembrane region" description="Helical" evidence="8">
    <location>
        <begin position="378"/>
        <end position="397"/>
    </location>
</feature>
<evidence type="ECO:0000256" key="4">
    <source>
        <dbReference type="ARBA" id="ARBA00022692"/>
    </source>
</evidence>
<comment type="similarity">
    <text evidence="2">Belongs to the wax synthase family.</text>
</comment>
<reference evidence="10 11" key="1">
    <citation type="submission" date="2018-02" db="EMBL/GenBank/DDBJ databases">
        <title>The genomes of Aspergillus section Nigri reveals drivers in fungal speciation.</title>
        <authorList>
            <consortium name="DOE Joint Genome Institute"/>
            <person name="Vesth T.C."/>
            <person name="Nybo J."/>
            <person name="Theobald S."/>
            <person name="Brandl J."/>
            <person name="Frisvad J.C."/>
            <person name="Nielsen K.F."/>
            <person name="Lyhne E.K."/>
            <person name="Kogle M.E."/>
            <person name="Kuo A."/>
            <person name="Riley R."/>
            <person name="Clum A."/>
            <person name="Nolan M."/>
            <person name="Lipzen A."/>
            <person name="Salamov A."/>
            <person name="Henrissat B."/>
            <person name="Wiebenga A."/>
            <person name="De vries R.P."/>
            <person name="Grigoriev I.V."/>
            <person name="Mortensen U.H."/>
            <person name="Andersen M.R."/>
            <person name="Baker S.E."/>
        </authorList>
    </citation>
    <scope>NUCLEOTIDE SEQUENCE [LARGE SCALE GENOMIC DNA]</scope>
    <source>
        <strain evidence="10 11">CBS 114.80</strain>
    </source>
</reference>
<evidence type="ECO:0000259" key="9">
    <source>
        <dbReference type="Pfam" id="PF13813"/>
    </source>
</evidence>
<feature type="transmembrane region" description="Helical" evidence="8">
    <location>
        <begin position="270"/>
        <end position="293"/>
    </location>
</feature>